<evidence type="ECO:0000313" key="4">
    <source>
        <dbReference type="Proteomes" id="UP001610335"/>
    </source>
</evidence>
<name>A0ABR4IWH5_9EURO</name>
<feature type="compositionally biased region" description="Basic and acidic residues" evidence="1">
    <location>
        <begin position="111"/>
        <end position="123"/>
    </location>
</feature>
<keyword evidence="2" id="KW-0472">Membrane</keyword>
<evidence type="ECO:0000256" key="2">
    <source>
        <dbReference type="SAM" id="Phobius"/>
    </source>
</evidence>
<feature type="compositionally biased region" description="Low complexity" evidence="1">
    <location>
        <begin position="45"/>
        <end position="58"/>
    </location>
</feature>
<feature type="transmembrane region" description="Helical" evidence="2">
    <location>
        <begin position="20"/>
        <end position="39"/>
    </location>
</feature>
<sequence length="204" mass="22126">MTTTSSSTPSSSSPSSPSSFYYLYLAPILITLLLFPLLTTSLPLPVPPRNKTNNNTPTLEPGNGNGNGNSIHQARSPISDPRMIPTKTDLLAQIFAQLGMEEFNQFNKLHPEEQEQEQEHNDDGVTIDDGQGSNHTVTPYDNQTGEEGGSEEGSGSVRVEEHGGDTDGKGDAGEDAEGFMGVLFEVLRRKFREAMNSSDEVVLR</sequence>
<dbReference type="EMBL" id="JBFXLS010000007">
    <property type="protein sequence ID" value="KAL2832114.1"/>
    <property type="molecule type" value="Genomic_DNA"/>
</dbReference>
<accession>A0ABR4IWH5</accession>
<feature type="compositionally biased region" description="Polar residues" evidence="1">
    <location>
        <begin position="131"/>
        <end position="143"/>
    </location>
</feature>
<comment type="caution">
    <text evidence="3">The sequence shown here is derived from an EMBL/GenBank/DDBJ whole genome shotgun (WGS) entry which is preliminary data.</text>
</comment>
<keyword evidence="2" id="KW-1133">Transmembrane helix</keyword>
<keyword evidence="4" id="KW-1185">Reference proteome</keyword>
<feature type="region of interest" description="Disordered" evidence="1">
    <location>
        <begin position="111"/>
        <end position="175"/>
    </location>
</feature>
<feature type="compositionally biased region" description="Basic and acidic residues" evidence="1">
    <location>
        <begin position="158"/>
        <end position="172"/>
    </location>
</feature>
<gene>
    <name evidence="3" type="ORF">BDW59DRAFT_157576</name>
</gene>
<protein>
    <submittedName>
        <fullName evidence="3">Uncharacterized protein</fullName>
    </submittedName>
</protein>
<dbReference type="Proteomes" id="UP001610335">
    <property type="component" value="Unassembled WGS sequence"/>
</dbReference>
<organism evidence="3 4">
    <name type="scientific">Aspergillus cavernicola</name>
    <dbReference type="NCBI Taxonomy" id="176166"/>
    <lineage>
        <taxon>Eukaryota</taxon>
        <taxon>Fungi</taxon>
        <taxon>Dikarya</taxon>
        <taxon>Ascomycota</taxon>
        <taxon>Pezizomycotina</taxon>
        <taxon>Eurotiomycetes</taxon>
        <taxon>Eurotiomycetidae</taxon>
        <taxon>Eurotiales</taxon>
        <taxon>Aspergillaceae</taxon>
        <taxon>Aspergillus</taxon>
        <taxon>Aspergillus subgen. Nidulantes</taxon>
    </lineage>
</organism>
<feature type="region of interest" description="Disordered" evidence="1">
    <location>
        <begin position="45"/>
        <end position="83"/>
    </location>
</feature>
<proteinExistence type="predicted"/>
<evidence type="ECO:0000313" key="3">
    <source>
        <dbReference type="EMBL" id="KAL2832114.1"/>
    </source>
</evidence>
<evidence type="ECO:0000256" key="1">
    <source>
        <dbReference type="SAM" id="MobiDB-lite"/>
    </source>
</evidence>
<reference evidence="3 4" key="1">
    <citation type="submission" date="2024-07" db="EMBL/GenBank/DDBJ databases">
        <title>Section-level genome sequencing and comparative genomics of Aspergillus sections Usti and Cavernicolus.</title>
        <authorList>
            <consortium name="Lawrence Berkeley National Laboratory"/>
            <person name="Nybo J.L."/>
            <person name="Vesth T.C."/>
            <person name="Theobald S."/>
            <person name="Frisvad J.C."/>
            <person name="Larsen T.O."/>
            <person name="Kjaerboelling I."/>
            <person name="Rothschild-Mancinelli K."/>
            <person name="Lyhne E.K."/>
            <person name="Kogle M.E."/>
            <person name="Barry K."/>
            <person name="Clum A."/>
            <person name="Na H."/>
            <person name="Ledsgaard L."/>
            <person name="Lin J."/>
            <person name="Lipzen A."/>
            <person name="Kuo A."/>
            <person name="Riley R."/>
            <person name="Mondo S."/>
            <person name="LaButti K."/>
            <person name="Haridas S."/>
            <person name="Pangalinan J."/>
            <person name="Salamov A.A."/>
            <person name="Simmons B.A."/>
            <person name="Magnuson J.K."/>
            <person name="Chen J."/>
            <person name="Drula E."/>
            <person name="Henrissat B."/>
            <person name="Wiebenga A."/>
            <person name="Lubbers R.J."/>
            <person name="Gomes A.C."/>
            <person name="Makela M.R."/>
            <person name="Stajich J."/>
            <person name="Grigoriev I.V."/>
            <person name="Mortensen U.H."/>
            <person name="De vries R.P."/>
            <person name="Baker S.E."/>
            <person name="Andersen M.R."/>
        </authorList>
    </citation>
    <scope>NUCLEOTIDE SEQUENCE [LARGE SCALE GENOMIC DNA]</scope>
    <source>
        <strain evidence="3 4">CBS 600.67</strain>
    </source>
</reference>
<keyword evidence="2" id="KW-0812">Transmembrane</keyword>